<evidence type="ECO:0000313" key="4">
    <source>
        <dbReference type="Proteomes" id="UP000002051"/>
    </source>
</evidence>
<evidence type="ECO:0000313" key="2">
    <source>
        <dbReference type="EMBL" id="KEH25218.1"/>
    </source>
</evidence>
<gene>
    <name evidence="2" type="ordered locus">MTR_6g016435</name>
</gene>
<sequence length="50" mass="5320">MALALSAFCEILGASQHHQRGNSKGLLEGKPPSSISTIQDPTSIIDTNRK</sequence>
<dbReference type="Proteomes" id="UP000002051">
    <property type="component" value="Chromosome 6"/>
</dbReference>
<keyword evidence="4" id="KW-1185">Reference proteome</keyword>
<organism evidence="2 4">
    <name type="scientific">Medicago truncatula</name>
    <name type="common">Barrel medic</name>
    <name type="synonym">Medicago tribuloides</name>
    <dbReference type="NCBI Taxonomy" id="3880"/>
    <lineage>
        <taxon>Eukaryota</taxon>
        <taxon>Viridiplantae</taxon>
        <taxon>Streptophyta</taxon>
        <taxon>Embryophyta</taxon>
        <taxon>Tracheophyta</taxon>
        <taxon>Spermatophyta</taxon>
        <taxon>Magnoliopsida</taxon>
        <taxon>eudicotyledons</taxon>
        <taxon>Gunneridae</taxon>
        <taxon>Pentapetalae</taxon>
        <taxon>rosids</taxon>
        <taxon>fabids</taxon>
        <taxon>Fabales</taxon>
        <taxon>Fabaceae</taxon>
        <taxon>Papilionoideae</taxon>
        <taxon>50 kb inversion clade</taxon>
        <taxon>NPAAA clade</taxon>
        <taxon>Hologalegina</taxon>
        <taxon>IRL clade</taxon>
        <taxon>Trifolieae</taxon>
        <taxon>Medicago</taxon>
    </lineage>
</organism>
<reference evidence="3" key="3">
    <citation type="submission" date="2015-04" db="UniProtKB">
        <authorList>
            <consortium name="EnsemblPlants"/>
        </authorList>
    </citation>
    <scope>IDENTIFICATION</scope>
    <source>
        <strain evidence="3">cv. Jemalong A17</strain>
    </source>
</reference>
<dbReference type="EnsemblPlants" id="KEH25218">
    <property type="protein sequence ID" value="KEH25218"/>
    <property type="gene ID" value="MTR_6g016435"/>
</dbReference>
<dbReference type="HOGENOM" id="CLU_3127375_0_0_1"/>
<reference evidence="2 4" key="1">
    <citation type="journal article" date="2011" name="Nature">
        <title>The Medicago genome provides insight into the evolution of rhizobial symbioses.</title>
        <authorList>
            <person name="Young N.D."/>
            <person name="Debelle F."/>
            <person name="Oldroyd G.E."/>
            <person name="Geurts R."/>
            <person name="Cannon S.B."/>
            <person name="Udvardi M.K."/>
            <person name="Benedito V.A."/>
            <person name="Mayer K.F."/>
            <person name="Gouzy J."/>
            <person name="Schoof H."/>
            <person name="Van de Peer Y."/>
            <person name="Proost S."/>
            <person name="Cook D.R."/>
            <person name="Meyers B.C."/>
            <person name="Spannagl M."/>
            <person name="Cheung F."/>
            <person name="De Mita S."/>
            <person name="Krishnakumar V."/>
            <person name="Gundlach H."/>
            <person name="Zhou S."/>
            <person name="Mudge J."/>
            <person name="Bharti A.K."/>
            <person name="Murray J.D."/>
            <person name="Naoumkina M.A."/>
            <person name="Rosen B."/>
            <person name="Silverstein K.A."/>
            <person name="Tang H."/>
            <person name="Rombauts S."/>
            <person name="Zhao P.X."/>
            <person name="Zhou P."/>
            <person name="Barbe V."/>
            <person name="Bardou P."/>
            <person name="Bechner M."/>
            <person name="Bellec A."/>
            <person name="Berger A."/>
            <person name="Berges H."/>
            <person name="Bidwell S."/>
            <person name="Bisseling T."/>
            <person name="Choisne N."/>
            <person name="Couloux A."/>
            <person name="Denny R."/>
            <person name="Deshpande S."/>
            <person name="Dai X."/>
            <person name="Doyle J.J."/>
            <person name="Dudez A.M."/>
            <person name="Farmer A.D."/>
            <person name="Fouteau S."/>
            <person name="Franken C."/>
            <person name="Gibelin C."/>
            <person name="Gish J."/>
            <person name="Goldstein S."/>
            <person name="Gonzalez A.J."/>
            <person name="Green P.J."/>
            <person name="Hallab A."/>
            <person name="Hartog M."/>
            <person name="Hua A."/>
            <person name="Humphray S.J."/>
            <person name="Jeong D.H."/>
            <person name="Jing Y."/>
            <person name="Jocker A."/>
            <person name="Kenton S.M."/>
            <person name="Kim D.J."/>
            <person name="Klee K."/>
            <person name="Lai H."/>
            <person name="Lang C."/>
            <person name="Lin S."/>
            <person name="Macmil S.L."/>
            <person name="Magdelenat G."/>
            <person name="Matthews L."/>
            <person name="McCorrison J."/>
            <person name="Monaghan E.L."/>
            <person name="Mun J.H."/>
            <person name="Najar F.Z."/>
            <person name="Nicholson C."/>
            <person name="Noirot C."/>
            <person name="O'Bleness M."/>
            <person name="Paule C.R."/>
            <person name="Poulain J."/>
            <person name="Prion F."/>
            <person name="Qin B."/>
            <person name="Qu C."/>
            <person name="Retzel E.F."/>
            <person name="Riddle C."/>
            <person name="Sallet E."/>
            <person name="Samain S."/>
            <person name="Samson N."/>
            <person name="Sanders I."/>
            <person name="Saurat O."/>
            <person name="Scarpelli C."/>
            <person name="Schiex T."/>
            <person name="Segurens B."/>
            <person name="Severin A.J."/>
            <person name="Sherrier D.J."/>
            <person name="Shi R."/>
            <person name="Sims S."/>
            <person name="Singer S.R."/>
            <person name="Sinharoy S."/>
            <person name="Sterck L."/>
            <person name="Viollet A."/>
            <person name="Wang B.B."/>
            <person name="Wang K."/>
            <person name="Wang M."/>
            <person name="Wang X."/>
            <person name="Warfsmann J."/>
            <person name="Weissenbach J."/>
            <person name="White D.D."/>
            <person name="White J.D."/>
            <person name="Wiley G.B."/>
            <person name="Wincker P."/>
            <person name="Xing Y."/>
            <person name="Yang L."/>
            <person name="Yao Z."/>
            <person name="Ying F."/>
            <person name="Zhai J."/>
            <person name="Zhou L."/>
            <person name="Zuber A."/>
            <person name="Denarie J."/>
            <person name="Dixon R.A."/>
            <person name="May G.D."/>
            <person name="Schwartz D.C."/>
            <person name="Rogers J."/>
            <person name="Quetier F."/>
            <person name="Town C.D."/>
            <person name="Roe B.A."/>
        </authorList>
    </citation>
    <scope>NUCLEOTIDE SEQUENCE [LARGE SCALE GENOMIC DNA]</scope>
    <source>
        <strain evidence="2">A17</strain>
        <strain evidence="3 4">cv. Jemalong A17</strain>
    </source>
</reference>
<evidence type="ECO:0000256" key="1">
    <source>
        <dbReference type="SAM" id="MobiDB-lite"/>
    </source>
</evidence>
<dbReference type="AlphaFoldDB" id="A0A072U7V5"/>
<feature type="region of interest" description="Disordered" evidence="1">
    <location>
        <begin position="16"/>
        <end position="50"/>
    </location>
</feature>
<evidence type="ECO:0000313" key="3">
    <source>
        <dbReference type="EnsemblPlants" id="KEH25218"/>
    </source>
</evidence>
<protein>
    <submittedName>
        <fullName evidence="2 3">Uncharacterized protein</fullName>
    </submittedName>
</protein>
<reference evidence="2 4" key="2">
    <citation type="journal article" date="2014" name="BMC Genomics">
        <title>An improved genome release (version Mt4.0) for the model legume Medicago truncatula.</title>
        <authorList>
            <person name="Tang H."/>
            <person name="Krishnakumar V."/>
            <person name="Bidwell S."/>
            <person name="Rosen B."/>
            <person name="Chan A."/>
            <person name="Zhou S."/>
            <person name="Gentzbittel L."/>
            <person name="Childs K.L."/>
            <person name="Yandell M."/>
            <person name="Gundlach H."/>
            <person name="Mayer K.F."/>
            <person name="Schwartz D.C."/>
            <person name="Town C.D."/>
        </authorList>
    </citation>
    <scope>GENOME REANNOTATION</scope>
    <source>
        <strain evidence="2">A17</strain>
        <strain evidence="3 4">cv. Jemalong A17</strain>
    </source>
</reference>
<dbReference type="EMBL" id="CM001222">
    <property type="protein sequence ID" value="KEH25218.1"/>
    <property type="molecule type" value="Genomic_DNA"/>
</dbReference>
<feature type="compositionally biased region" description="Polar residues" evidence="1">
    <location>
        <begin position="33"/>
        <end position="50"/>
    </location>
</feature>
<accession>A0A072U7V5</accession>
<proteinExistence type="predicted"/>
<name>A0A072U7V5_MEDTR</name>